<name>S8F9V5_FOMSC</name>
<keyword evidence="9" id="KW-0227">DNA damage</keyword>
<keyword evidence="8" id="KW-0479">Metal-binding</keyword>
<dbReference type="PANTHER" id="PTHR45990:SF1">
    <property type="entry name" value="DNA REPAIR PROTEIN REV1"/>
    <property type="match status" value="1"/>
</dbReference>
<keyword evidence="6" id="KW-0808">Transferase</keyword>
<evidence type="ECO:0000256" key="10">
    <source>
        <dbReference type="ARBA" id="ARBA00022842"/>
    </source>
</evidence>
<evidence type="ECO:0000256" key="13">
    <source>
        <dbReference type="ARBA" id="ARBA00023242"/>
    </source>
</evidence>
<dbReference type="GO" id="GO:0046872">
    <property type="term" value="F:metal ion binding"/>
    <property type="evidence" value="ECO:0007669"/>
    <property type="project" value="UniProtKB-KW"/>
</dbReference>
<dbReference type="Gene3D" id="3.30.70.270">
    <property type="match status" value="1"/>
</dbReference>
<dbReference type="InterPro" id="IPR047346">
    <property type="entry name" value="Rev1_UBM1/2"/>
</dbReference>
<dbReference type="Pfam" id="PF21999">
    <property type="entry name" value="IMS_HHH_1"/>
    <property type="match status" value="1"/>
</dbReference>
<comment type="cofactor">
    <cofactor evidence="1">
        <name>Mg(2+)</name>
        <dbReference type="ChEBI" id="CHEBI:18420"/>
    </cofactor>
</comment>
<dbReference type="FunFam" id="3.40.50.10190:FF:000011">
    <property type="entry name" value="DNA repair protein REV1"/>
    <property type="match status" value="1"/>
</dbReference>
<accession>S8F9V5</accession>
<feature type="compositionally biased region" description="Polar residues" evidence="16">
    <location>
        <begin position="192"/>
        <end position="202"/>
    </location>
</feature>
<feature type="domain" description="UmuC" evidence="18">
    <location>
        <begin position="332"/>
        <end position="534"/>
    </location>
</feature>
<dbReference type="InterPro" id="IPR001126">
    <property type="entry name" value="UmuC"/>
</dbReference>
<dbReference type="SMART" id="SM00292">
    <property type="entry name" value="BRCT"/>
    <property type="match status" value="1"/>
</dbReference>
<evidence type="ECO:0000256" key="8">
    <source>
        <dbReference type="ARBA" id="ARBA00022723"/>
    </source>
</evidence>
<dbReference type="Gene3D" id="1.10.150.20">
    <property type="entry name" value="5' to 3' exonuclease, C-terminal subdomain"/>
    <property type="match status" value="1"/>
</dbReference>
<dbReference type="Gene3D" id="6.10.250.1490">
    <property type="match status" value="1"/>
</dbReference>
<evidence type="ECO:0000259" key="18">
    <source>
        <dbReference type="PROSITE" id="PS50173"/>
    </source>
</evidence>
<dbReference type="SUPFAM" id="SSF52113">
    <property type="entry name" value="BRCT domain"/>
    <property type="match status" value="1"/>
</dbReference>
<comment type="subcellular location">
    <subcellularLocation>
        <location evidence="2">Nucleus</location>
    </subcellularLocation>
</comment>
<evidence type="ECO:0000256" key="7">
    <source>
        <dbReference type="ARBA" id="ARBA00022695"/>
    </source>
</evidence>
<evidence type="ECO:0000256" key="12">
    <source>
        <dbReference type="ARBA" id="ARBA00023204"/>
    </source>
</evidence>
<dbReference type="InterPro" id="IPR001357">
    <property type="entry name" value="BRCT_dom"/>
</dbReference>
<dbReference type="InterPro" id="IPR017961">
    <property type="entry name" value="DNA_pol_Y-fam_little_finger"/>
</dbReference>
<feature type="region of interest" description="Disordered" evidence="16">
    <location>
        <begin position="714"/>
        <end position="782"/>
    </location>
</feature>
<dbReference type="InParanoid" id="S8F9V5"/>
<dbReference type="GO" id="GO:0042276">
    <property type="term" value="P:error-prone translesion synthesis"/>
    <property type="evidence" value="ECO:0007669"/>
    <property type="project" value="TreeGrafter"/>
</dbReference>
<evidence type="ECO:0000256" key="5">
    <source>
        <dbReference type="ARBA" id="ARBA00022634"/>
    </source>
</evidence>
<evidence type="ECO:0000256" key="14">
    <source>
        <dbReference type="ARBA" id="ARBA00058985"/>
    </source>
</evidence>
<dbReference type="InterPro" id="IPR053848">
    <property type="entry name" value="IMS_HHH_1"/>
</dbReference>
<keyword evidence="20" id="KW-1185">Reference proteome</keyword>
<dbReference type="Pfam" id="PF16589">
    <property type="entry name" value="BRCT_2"/>
    <property type="match status" value="1"/>
</dbReference>
<dbReference type="PANTHER" id="PTHR45990">
    <property type="entry name" value="DNA REPAIR PROTEIN REV1"/>
    <property type="match status" value="1"/>
</dbReference>
<dbReference type="GO" id="GO:0070987">
    <property type="term" value="P:error-free translesion synthesis"/>
    <property type="evidence" value="ECO:0007669"/>
    <property type="project" value="UniProtKB-ARBA"/>
</dbReference>
<dbReference type="Pfam" id="PF16727">
    <property type="entry name" value="REV1_C"/>
    <property type="match status" value="1"/>
</dbReference>
<dbReference type="Pfam" id="PF00817">
    <property type="entry name" value="IMS"/>
    <property type="match status" value="1"/>
</dbReference>
<dbReference type="Gene3D" id="3.40.50.10190">
    <property type="entry name" value="BRCT domain"/>
    <property type="match status" value="1"/>
</dbReference>
<keyword evidence="10" id="KW-0460">Magnesium</keyword>
<evidence type="ECO:0000256" key="11">
    <source>
        <dbReference type="ARBA" id="ARBA00023125"/>
    </source>
</evidence>
<keyword evidence="11" id="KW-0238">DNA-binding</keyword>
<dbReference type="AlphaFoldDB" id="S8F9V5"/>
<dbReference type="FunCoup" id="S8F9V5">
    <property type="interactions" value="380"/>
</dbReference>
<dbReference type="HOGENOM" id="CLU_003901_0_3_1"/>
<dbReference type="InterPro" id="IPR031991">
    <property type="entry name" value="Rev1_C"/>
</dbReference>
<dbReference type="FunFam" id="3.30.1490.100:FF:000001">
    <property type="entry name" value="DNA repair protein REV1"/>
    <property type="match status" value="1"/>
</dbReference>
<keyword evidence="13" id="KW-0539">Nucleus</keyword>
<keyword evidence="7" id="KW-0548">Nucleotidyltransferase</keyword>
<dbReference type="Gene3D" id="3.40.1170.60">
    <property type="match status" value="1"/>
</dbReference>
<dbReference type="Pfam" id="PF14377">
    <property type="entry name" value="UBM"/>
    <property type="match status" value="2"/>
</dbReference>
<keyword evidence="5" id="KW-0237">DNA synthesis</keyword>
<dbReference type="Pfam" id="PF11799">
    <property type="entry name" value="IMS_C"/>
    <property type="match status" value="1"/>
</dbReference>
<dbReference type="STRING" id="743788.S8F9V5"/>
<evidence type="ECO:0000256" key="15">
    <source>
        <dbReference type="ARBA" id="ARBA00081902"/>
    </source>
</evidence>
<evidence type="ECO:0000256" key="9">
    <source>
        <dbReference type="ARBA" id="ARBA00022763"/>
    </source>
</evidence>
<dbReference type="OrthoDB" id="427711at2759"/>
<feature type="domain" description="BRCT" evidence="17">
    <location>
        <begin position="22"/>
        <end position="110"/>
    </location>
</feature>
<reference evidence="19 20" key="1">
    <citation type="journal article" date="2012" name="Science">
        <title>The Paleozoic origin of enzymatic lignin decomposition reconstructed from 31 fungal genomes.</title>
        <authorList>
            <person name="Floudas D."/>
            <person name="Binder M."/>
            <person name="Riley R."/>
            <person name="Barry K."/>
            <person name="Blanchette R.A."/>
            <person name="Henrissat B."/>
            <person name="Martinez A.T."/>
            <person name="Otillar R."/>
            <person name="Spatafora J.W."/>
            <person name="Yadav J.S."/>
            <person name="Aerts A."/>
            <person name="Benoit I."/>
            <person name="Boyd A."/>
            <person name="Carlson A."/>
            <person name="Copeland A."/>
            <person name="Coutinho P.M."/>
            <person name="de Vries R.P."/>
            <person name="Ferreira P."/>
            <person name="Findley K."/>
            <person name="Foster B."/>
            <person name="Gaskell J."/>
            <person name="Glotzer D."/>
            <person name="Gorecki P."/>
            <person name="Heitman J."/>
            <person name="Hesse C."/>
            <person name="Hori C."/>
            <person name="Igarashi K."/>
            <person name="Jurgens J.A."/>
            <person name="Kallen N."/>
            <person name="Kersten P."/>
            <person name="Kohler A."/>
            <person name="Kuees U."/>
            <person name="Kumar T.K.A."/>
            <person name="Kuo A."/>
            <person name="LaButti K."/>
            <person name="Larrondo L.F."/>
            <person name="Lindquist E."/>
            <person name="Ling A."/>
            <person name="Lombard V."/>
            <person name="Lucas S."/>
            <person name="Lundell T."/>
            <person name="Martin R."/>
            <person name="McLaughlin D.J."/>
            <person name="Morgenstern I."/>
            <person name="Morin E."/>
            <person name="Murat C."/>
            <person name="Nagy L.G."/>
            <person name="Nolan M."/>
            <person name="Ohm R.A."/>
            <person name="Patyshakuliyeva A."/>
            <person name="Rokas A."/>
            <person name="Ruiz-Duenas F.J."/>
            <person name="Sabat G."/>
            <person name="Salamov A."/>
            <person name="Samejima M."/>
            <person name="Schmutz J."/>
            <person name="Slot J.C."/>
            <person name="St John F."/>
            <person name="Stenlid J."/>
            <person name="Sun H."/>
            <person name="Sun S."/>
            <person name="Syed K."/>
            <person name="Tsang A."/>
            <person name="Wiebenga A."/>
            <person name="Young D."/>
            <person name="Pisabarro A."/>
            <person name="Eastwood D.C."/>
            <person name="Martin F."/>
            <person name="Cullen D."/>
            <person name="Grigoriev I.V."/>
            <person name="Hibbett D.S."/>
        </authorList>
    </citation>
    <scope>NUCLEOTIDE SEQUENCE</scope>
    <source>
        <strain evidence="20">FP-58527</strain>
    </source>
</reference>
<dbReference type="eggNOG" id="KOG2093">
    <property type="taxonomic scope" value="Eukaryota"/>
</dbReference>
<dbReference type="GO" id="GO:0017125">
    <property type="term" value="F:deoxycytidyl transferase activity"/>
    <property type="evidence" value="ECO:0007669"/>
    <property type="project" value="TreeGrafter"/>
</dbReference>
<evidence type="ECO:0000256" key="16">
    <source>
        <dbReference type="SAM" id="MobiDB-lite"/>
    </source>
</evidence>
<evidence type="ECO:0000313" key="19">
    <source>
        <dbReference type="EMBL" id="EPS98390.1"/>
    </source>
</evidence>
<dbReference type="SUPFAM" id="SSF100879">
    <property type="entry name" value="Lesion bypass DNA polymerase (Y-family), little finger domain"/>
    <property type="match status" value="1"/>
</dbReference>
<evidence type="ECO:0000256" key="1">
    <source>
        <dbReference type="ARBA" id="ARBA00001946"/>
    </source>
</evidence>
<dbReference type="GO" id="GO:0003684">
    <property type="term" value="F:damaged DNA binding"/>
    <property type="evidence" value="ECO:0007669"/>
    <property type="project" value="InterPro"/>
</dbReference>
<dbReference type="InterPro" id="IPR025527">
    <property type="entry name" value="HUWE1/Rev1_UBM"/>
</dbReference>
<evidence type="ECO:0000256" key="4">
    <source>
        <dbReference type="ARBA" id="ARBA00020399"/>
    </source>
</evidence>
<dbReference type="PROSITE" id="PS50172">
    <property type="entry name" value="BRCT"/>
    <property type="match status" value="1"/>
</dbReference>
<dbReference type="CDD" id="cd17719">
    <property type="entry name" value="BRCT_Rev1"/>
    <property type="match status" value="1"/>
</dbReference>
<organism evidence="19 20">
    <name type="scientific">Fomitopsis schrenkii</name>
    <name type="common">Brown rot fungus</name>
    <dbReference type="NCBI Taxonomy" id="2126942"/>
    <lineage>
        <taxon>Eukaryota</taxon>
        <taxon>Fungi</taxon>
        <taxon>Dikarya</taxon>
        <taxon>Basidiomycota</taxon>
        <taxon>Agaricomycotina</taxon>
        <taxon>Agaricomycetes</taxon>
        <taxon>Polyporales</taxon>
        <taxon>Fomitopsis</taxon>
    </lineage>
</organism>
<dbReference type="Gene3D" id="3.30.1490.100">
    <property type="entry name" value="DNA polymerase, Y-family, little finger domain"/>
    <property type="match status" value="1"/>
</dbReference>
<comment type="function">
    <text evidence="14">Deoxycytidyl transferase involved in DNA repair. Transfers a dCMP residue from dCTP to the 3'-end of a DNA primer in a template-dependent reaction. May assist in the first step in the bypass of abasic lesions by the insertion of a nucleotide opposite the lesion. Required for normal induction of mutations by physical and chemical agents. Involved in mitochondrial DNA mutagenesis.</text>
</comment>
<dbReference type="GO" id="GO:0005634">
    <property type="term" value="C:nucleus"/>
    <property type="evidence" value="ECO:0007669"/>
    <property type="project" value="UniProtKB-SubCell"/>
</dbReference>
<dbReference type="GO" id="GO:0003887">
    <property type="term" value="F:DNA-directed DNA polymerase activity"/>
    <property type="evidence" value="ECO:0007669"/>
    <property type="project" value="InterPro"/>
</dbReference>
<evidence type="ECO:0000256" key="2">
    <source>
        <dbReference type="ARBA" id="ARBA00004123"/>
    </source>
</evidence>
<dbReference type="InterPro" id="IPR043128">
    <property type="entry name" value="Rev_trsase/Diguanyl_cyclase"/>
</dbReference>
<dbReference type="Proteomes" id="UP000015241">
    <property type="component" value="Unassembled WGS sequence"/>
</dbReference>
<dbReference type="InterPro" id="IPR038401">
    <property type="entry name" value="Rev1_C_sf"/>
</dbReference>
<evidence type="ECO:0000313" key="20">
    <source>
        <dbReference type="Proteomes" id="UP000015241"/>
    </source>
</evidence>
<evidence type="ECO:0000256" key="6">
    <source>
        <dbReference type="ARBA" id="ARBA00022679"/>
    </source>
</evidence>
<gene>
    <name evidence="19" type="ORF">FOMPIDRAFT_1126766</name>
</gene>
<feature type="region of interest" description="Disordered" evidence="16">
    <location>
        <begin position="156"/>
        <end position="207"/>
    </location>
</feature>
<dbReference type="PROSITE" id="PS50173">
    <property type="entry name" value="UMUC"/>
    <property type="match status" value="1"/>
</dbReference>
<dbReference type="InterPro" id="IPR036420">
    <property type="entry name" value="BRCT_dom_sf"/>
</dbReference>
<dbReference type="InterPro" id="IPR043502">
    <property type="entry name" value="DNA/RNA_pol_sf"/>
</dbReference>
<sequence>MARKRAKLQIQNAEMDTDEENGTPRIFKGLQIYINGWTEPSVQDLRELIVKHGGIYHPYLDKKGLVTHIITCSLTPAKVREFKHMKVIRPDWLVESAEAGQLLPWQDYVFRPGERVEASQGTKVGQRSLYEGLASQAGVTAREIVVPAKRLITAAAKDTQPLAGPSRPADQGAPATPPRTPKSKGSGGSPHSLYTTDPSTPEQAERVTGYAAHASNLAAQRAMADPAWRAAHTSAAPGFIEGYYKNSRLHHLSAWKAELKNLVAEAQERVDDGRAEAWGGGDGAVGRIVRENVGGAKGVGDDVSMRGAQLVMRSPGKGKGKARAADEGERVIMHCDFDSFFVSAGLLDRPQLRGKPVVVCHSQGAQGGASSTSEIASASYEAREFGIRSGMSLQQARKLCPTILTIPYEFQRYKQLSLQFYTILMTHADDLQAVSVDEALIDVTSSVQRIHTELAQSQDPDSSPVDPAKDFAEAIRAQVKKSTGCEVSIGIAHNIMLARVASRRAKPAGSLHIFPQNAQELLAPLDIDDLHGFGGSARQKALEKLGATTLGELAKRTKATLCEALGKGTGETLYNAIRGIDHRNLESDKPRKSVSCDINYGIRFENNDQAEAFIYQVAEEVARRLDDIDMRGRSLTLKIMKRDPSAPVEAPKFMGHGICETFNKQMPLIAPGGKATSDPTIIGEHAWRLLKGFNFDPKELRGISIQIQKLEKGPTAAASGPGQAVLPFKAKPTQPAAEPTARNTGSEAPTKPNIVIEPPSQDSEIEIVEPPPKPGPSAIDLPSFSQVDMSVFDALPDDVRKELEAEYNRRSTTPAVEAGPSRSRSVSAAGEPKVKISVKGTNVKRITRQLAPRNRTGMSPTKSTLFAKRDGAKGLNVSERELRKLDIDPEVFAMLPVDLQREQLAAARHAKAPGAAVYAERKVLKPKPRAKSPSVPYYRQPAPKAKYIEPPFLKQQGKGEKLYFTETDDVQRVIEAWVDGFREYPPNQRDVEYFAKYLVQCVEGARSKTAGVEKAVAVVRWWLVLLRRHYALWEDGADFIEDNPSSLTSEVVGRAWWKAFREVKTKIDVVVRKVYGGSLSIR</sequence>
<dbReference type="InterPro" id="IPR036775">
    <property type="entry name" value="DNA_pol_Y-fam_lit_finger_sf"/>
</dbReference>
<comment type="similarity">
    <text evidence="3">Belongs to the DNA polymerase type-Y family.</text>
</comment>
<evidence type="ECO:0000256" key="3">
    <source>
        <dbReference type="ARBA" id="ARBA00010945"/>
    </source>
</evidence>
<dbReference type="SUPFAM" id="SSF56672">
    <property type="entry name" value="DNA/RNA polymerases"/>
    <property type="match status" value="1"/>
</dbReference>
<dbReference type="Gene3D" id="1.20.58.1280">
    <property type="entry name" value="DNA repair protein Rev1, C-terminal domain"/>
    <property type="match status" value="1"/>
</dbReference>
<keyword evidence="12" id="KW-0234">DNA repair</keyword>
<dbReference type="Gene3D" id="6.10.250.1630">
    <property type="match status" value="2"/>
</dbReference>
<feature type="region of interest" description="Disordered" evidence="16">
    <location>
        <begin position="805"/>
        <end position="833"/>
    </location>
</feature>
<dbReference type="CDD" id="cd01701">
    <property type="entry name" value="PolY_Rev1"/>
    <property type="match status" value="1"/>
</dbReference>
<protein>
    <recommendedName>
        <fullName evidence="4">DNA repair protein REV1</fullName>
    </recommendedName>
    <alternativeName>
        <fullName evidence="15">Reversionless protein 1</fullName>
    </alternativeName>
</protein>
<dbReference type="CDD" id="cd19318">
    <property type="entry name" value="Rev1_UBM2"/>
    <property type="match status" value="1"/>
</dbReference>
<dbReference type="EMBL" id="KE504166">
    <property type="protein sequence ID" value="EPS98390.1"/>
    <property type="molecule type" value="Genomic_DNA"/>
</dbReference>
<dbReference type="GO" id="GO:0006281">
    <property type="term" value="P:DNA repair"/>
    <property type="evidence" value="ECO:0007669"/>
    <property type="project" value="UniProtKB-KW"/>
</dbReference>
<proteinExistence type="inferred from homology"/>
<evidence type="ECO:0000259" key="17">
    <source>
        <dbReference type="PROSITE" id="PS50172"/>
    </source>
</evidence>